<evidence type="ECO:0000256" key="1">
    <source>
        <dbReference type="SAM" id="SignalP"/>
    </source>
</evidence>
<protein>
    <submittedName>
        <fullName evidence="3">DUF4232 domain-containing protein</fullName>
    </submittedName>
</protein>
<sequence>MFKRNIRRAAIASASALTLGIGAAVWATSASASAAAPAASTPRCTAADLSVWLNLGEANAAAGTAFYPLEFTNVSNHACHLFGYPGVSALNGNGKQLGNAAGRNARFKPTTVTIAAGGTAHADLGWVDVGNFPASKCKPTTATIVRAFPPGATHSDRGFAPLRSCSVKGETYIFVTTVRPGPNADD</sequence>
<accession>A0A6P2BW14</accession>
<dbReference type="RefSeq" id="WP_145855966.1">
    <property type="nucleotide sequence ID" value="NZ_RPFW01000004.1"/>
</dbReference>
<evidence type="ECO:0000259" key="2">
    <source>
        <dbReference type="Pfam" id="PF14016"/>
    </source>
</evidence>
<dbReference type="InterPro" id="IPR025326">
    <property type="entry name" value="DUF4232"/>
</dbReference>
<dbReference type="Proteomes" id="UP000460272">
    <property type="component" value="Unassembled WGS sequence"/>
</dbReference>
<keyword evidence="1" id="KW-0732">Signal</keyword>
<feature type="signal peptide" evidence="1">
    <location>
        <begin position="1"/>
        <end position="34"/>
    </location>
</feature>
<reference evidence="3 4" key="1">
    <citation type="submission" date="2018-11" db="EMBL/GenBank/DDBJ databases">
        <title>Trebonia kvetii gen.nov., sp.nov., a novel acidophilic actinobacterium, and proposal of the new actinobacterial family Treboniaceae fam. nov.</title>
        <authorList>
            <person name="Rapoport D."/>
            <person name="Sagova-Mareckova M."/>
            <person name="Sedlacek I."/>
            <person name="Provaznik J."/>
            <person name="Kralova S."/>
            <person name="Pavlinic D."/>
            <person name="Benes V."/>
            <person name="Kopecky J."/>
        </authorList>
    </citation>
    <scope>NUCLEOTIDE SEQUENCE [LARGE SCALE GENOMIC DNA]</scope>
    <source>
        <strain evidence="3 4">15Tr583</strain>
    </source>
</reference>
<dbReference type="OrthoDB" id="3268346at2"/>
<dbReference type="Pfam" id="PF14016">
    <property type="entry name" value="DUF4232"/>
    <property type="match status" value="1"/>
</dbReference>
<gene>
    <name evidence="3" type="ORF">EAS64_23195</name>
</gene>
<dbReference type="EMBL" id="RPFW01000004">
    <property type="protein sequence ID" value="TVZ03319.1"/>
    <property type="molecule type" value="Genomic_DNA"/>
</dbReference>
<name>A0A6P2BW14_9ACTN</name>
<evidence type="ECO:0000313" key="3">
    <source>
        <dbReference type="EMBL" id="TVZ03319.1"/>
    </source>
</evidence>
<feature type="chain" id="PRO_5039400243" evidence="1">
    <location>
        <begin position="35"/>
        <end position="186"/>
    </location>
</feature>
<evidence type="ECO:0000313" key="4">
    <source>
        <dbReference type="Proteomes" id="UP000460272"/>
    </source>
</evidence>
<keyword evidence="4" id="KW-1185">Reference proteome</keyword>
<proteinExistence type="predicted"/>
<dbReference type="InterPro" id="IPR006311">
    <property type="entry name" value="TAT_signal"/>
</dbReference>
<comment type="caution">
    <text evidence="3">The sequence shown here is derived from an EMBL/GenBank/DDBJ whole genome shotgun (WGS) entry which is preliminary data.</text>
</comment>
<dbReference type="PROSITE" id="PS51318">
    <property type="entry name" value="TAT"/>
    <property type="match status" value="1"/>
</dbReference>
<dbReference type="AlphaFoldDB" id="A0A6P2BW14"/>
<feature type="domain" description="DUF4232" evidence="2">
    <location>
        <begin position="44"/>
        <end position="155"/>
    </location>
</feature>
<organism evidence="3 4">
    <name type="scientific">Trebonia kvetii</name>
    <dbReference type="NCBI Taxonomy" id="2480626"/>
    <lineage>
        <taxon>Bacteria</taxon>
        <taxon>Bacillati</taxon>
        <taxon>Actinomycetota</taxon>
        <taxon>Actinomycetes</taxon>
        <taxon>Streptosporangiales</taxon>
        <taxon>Treboniaceae</taxon>
        <taxon>Trebonia</taxon>
    </lineage>
</organism>